<dbReference type="PANTHER" id="PTHR39327:SF1">
    <property type="entry name" value="BLR5470 PROTEIN"/>
    <property type="match status" value="1"/>
</dbReference>
<dbReference type="OrthoDB" id="5401788at2"/>
<dbReference type="InterPro" id="IPR038765">
    <property type="entry name" value="Papain-like_cys_pep_sf"/>
</dbReference>
<dbReference type="InterPro" id="IPR010319">
    <property type="entry name" value="Transglutaminase-like_Cys_pept"/>
</dbReference>
<reference evidence="1 2" key="1">
    <citation type="submission" date="2019-03" db="EMBL/GenBank/DDBJ databases">
        <title>Genomic Encyclopedia of Type Strains, Phase IV (KMG-IV): sequencing the most valuable type-strain genomes for metagenomic binning, comparative biology and taxonomic classification.</title>
        <authorList>
            <person name="Goeker M."/>
        </authorList>
    </citation>
    <scope>NUCLEOTIDE SEQUENCE [LARGE SCALE GENOMIC DNA]</scope>
    <source>
        <strain evidence="1 2">DSM 19605</strain>
    </source>
</reference>
<dbReference type="PANTHER" id="PTHR39327">
    <property type="match status" value="1"/>
</dbReference>
<gene>
    <name evidence="1" type="ORF">DFR43_11928</name>
</gene>
<dbReference type="Gene3D" id="3.10.620.30">
    <property type="match status" value="1"/>
</dbReference>
<dbReference type="Pfam" id="PF06035">
    <property type="entry name" value="Peptidase_C93"/>
    <property type="match status" value="1"/>
</dbReference>
<dbReference type="Proteomes" id="UP000295510">
    <property type="component" value="Unassembled WGS sequence"/>
</dbReference>
<dbReference type="SUPFAM" id="SSF54001">
    <property type="entry name" value="Cysteine proteinases"/>
    <property type="match status" value="1"/>
</dbReference>
<organism evidence="1 2">
    <name type="scientific">Tepidicella xavieri</name>
    <dbReference type="NCBI Taxonomy" id="360241"/>
    <lineage>
        <taxon>Bacteria</taxon>
        <taxon>Pseudomonadati</taxon>
        <taxon>Pseudomonadota</taxon>
        <taxon>Betaproteobacteria</taxon>
        <taxon>Burkholderiales</taxon>
        <taxon>Tepidicella</taxon>
    </lineage>
</organism>
<comment type="caution">
    <text evidence="1">The sequence shown here is derived from an EMBL/GenBank/DDBJ whole genome shotgun (WGS) entry which is preliminary data.</text>
</comment>
<evidence type="ECO:0000313" key="2">
    <source>
        <dbReference type="Proteomes" id="UP000295510"/>
    </source>
</evidence>
<protein>
    <submittedName>
        <fullName evidence="1">Putative transglutaminase-like cysteine proteinase</fullName>
    </submittedName>
</protein>
<accession>A0A4R6U899</accession>
<evidence type="ECO:0000313" key="1">
    <source>
        <dbReference type="EMBL" id="TDQ39284.1"/>
    </source>
</evidence>
<name>A0A4R6U899_9BURK</name>
<proteinExistence type="predicted"/>
<sequence>MGWWLAALLAIGLSGAAPNLDLMQRLAQERYGPTAAETVTAWRRMMEEARDQPVEQQLNLVNTFFNRRILYALDSQVWGQNDYWATPLEFMGRGMGDCEDYSIAKYVTLKLLGVPNERLRMIYVRARTAGALTEAHMVLGYYEDPTGEPLILDNLISSVRPASRRTDLTPVFSFNSQGLWVAGQQQSSGDPTARLSRWREMLERMSKEGL</sequence>
<dbReference type="AlphaFoldDB" id="A0A4R6U899"/>
<keyword evidence="2" id="KW-1185">Reference proteome</keyword>
<dbReference type="EMBL" id="SNYL01000019">
    <property type="protein sequence ID" value="TDQ39284.1"/>
    <property type="molecule type" value="Genomic_DNA"/>
</dbReference>
<dbReference type="RefSeq" id="WP_133599151.1">
    <property type="nucleotide sequence ID" value="NZ_SNYL01000019.1"/>
</dbReference>